<keyword evidence="2" id="KW-0732">Signal</keyword>
<accession>A0A914N574</accession>
<evidence type="ECO:0000259" key="6">
    <source>
        <dbReference type="PROSITE" id="PS50923"/>
    </source>
</evidence>
<feature type="domain" description="Sushi" evidence="6">
    <location>
        <begin position="132"/>
        <end position="206"/>
    </location>
</feature>
<comment type="caution">
    <text evidence="4">Lacks conserved residue(s) required for the propagation of feature annotation.</text>
</comment>
<dbReference type="AlphaFoldDB" id="A0A914N574"/>
<keyword evidence="5" id="KW-0812">Transmembrane</keyword>
<keyword evidence="5" id="KW-1133">Transmembrane helix</keyword>
<dbReference type="Gene3D" id="2.10.70.10">
    <property type="entry name" value="Complement Module, domain 1"/>
    <property type="match status" value="2"/>
</dbReference>
<dbReference type="GO" id="GO:0001851">
    <property type="term" value="F:complement component C3b binding"/>
    <property type="evidence" value="ECO:0007669"/>
    <property type="project" value="TreeGrafter"/>
</dbReference>
<evidence type="ECO:0000256" key="3">
    <source>
        <dbReference type="ARBA" id="ARBA00023157"/>
    </source>
</evidence>
<dbReference type="CDD" id="cd00033">
    <property type="entry name" value="CCP"/>
    <property type="match status" value="1"/>
</dbReference>
<dbReference type="Pfam" id="PF00084">
    <property type="entry name" value="Sushi"/>
    <property type="match status" value="1"/>
</dbReference>
<evidence type="ECO:0000256" key="2">
    <source>
        <dbReference type="ARBA" id="ARBA00022729"/>
    </source>
</evidence>
<feature type="disulfide bond" evidence="4">
    <location>
        <begin position="177"/>
        <end position="204"/>
    </location>
</feature>
<dbReference type="SMART" id="SM00032">
    <property type="entry name" value="CCP"/>
    <property type="match status" value="4"/>
</dbReference>
<dbReference type="InterPro" id="IPR051503">
    <property type="entry name" value="ComplSys_Reg/VirEntry_Med"/>
</dbReference>
<reference evidence="8" key="1">
    <citation type="submission" date="2022-11" db="UniProtKB">
        <authorList>
            <consortium name="WormBaseParasite"/>
        </authorList>
    </citation>
    <scope>IDENTIFICATION</scope>
</reference>
<dbReference type="PANTHER" id="PTHR45785:SF7">
    <property type="entry name" value="COMPLEMENT FACTOR H"/>
    <property type="match status" value="1"/>
</dbReference>
<evidence type="ECO:0000313" key="8">
    <source>
        <dbReference type="WBParaSite" id="Minc3s03365g33626"/>
    </source>
</evidence>
<dbReference type="PROSITE" id="PS50923">
    <property type="entry name" value="SUSHI"/>
    <property type="match status" value="1"/>
</dbReference>
<dbReference type="GO" id="GO:0005615">
    <property type="term" value="C:extracellular space"/>
    <property type="evidence" value="ECO:0007669"/>
    <property type="project" value="TreeGrafter"/>
</dbReference>
<dbReference type="SUPFAM" id="SSF57535">
    <property type="entry name" value="Complement control module/SCR domain"/>
    <property type="match status" value="1"/>
</dbReference>
<keyword evidence="1 4" id="KW-0768">Sushi</keyword>
<sequence length="491" mass="55951">MVNCVNGTWSHVPQCTPIRCQKWPAKMPNSQLVFTKSTHGAVAKYHCLHGFRPSSPNNLIKCLYGNINWTMFPSKSNDTKFSLRNNIGRVTIRKPKETQLFWGRGTVFILCLSFIFVFRWIRDGPPFRCLAMSCDHPTKVFDNLEGGRIFLEGQMGAYDYSDYINRVPEGRSISFQCEKGNLLIGPPKATCQYGKWRPDIKPKCVFQRHPTIEGQILWSRVKRSFNLTLAEDEKTEKCQLPSEEKLKKNGWKLIIKESEELIVVCKAGFELFNEFKTSTPLEQISHCVNGQWTPKLIECKPKSCLLPSRLNAIFLRLSVNTNGVFEYYEKMPHGHKVRIQCLRGFTVVGEELSECFRGRLLQQLGHCVPKSCSLNSTSLQHGNTAKLICPKQLPEKIKCQFGRIFKDSNNLEIFSTKNCFVVENFVSPLNSNSCPAPYHGTTLASIQLANENLEHFLPSYPEGTIIRYLCEVNKSLMENNEAAAIQAKFIS</sequence>
<proteinExistence type="predicted"/>
<keyword evidence="5" id="KW-0472">Membrane</keyword>
<organism evidence="7 8">
    <name type="scientific">Meloidogyne incognita</name>
    <name type="common">Southern root-knot nematode worm</name>
    <name type="synonym">Oxyuris incognita</name>
    <dbReference type="NCBI Taxonomy" id="6306"/>
    <lineage>
        <taxon>Eukaryota</taxon>
        <taxon>Metazoa</taxon>
        <taxon>Ecdysozoa</taxon>
        <taxon>Nematoda</taxon>
        <taxon>Chromadorea</taxon>
        <taxon>Rhabditida</taxon>
        <taxon>Tylenchina</taxon>
        <taxon>Tylenchomorpha</taxon>
        <taxon>Tylenchoidea</taxon>
        <taxon>Meloidogynidae</taxon>
        <taxon>Meloidogyninae</taxon>
        <taxon>Meloidogyne</taxon>
        <taxon>Meloidogyne incognita group</taxon>
    </lineage>
</organism>
<dbReference type="InterPro" id="IPR035976">
    <property type="entry name" value="Sushi/SCR/CCP_sf"/>
</dbReference>
<evidence type="ECO:0000313" key="7">
    <source>
        <dbReference type="Proteomes" id="UP000887563"/>
    </source>
</evidence>
<dbReference type="Proteomes" id="UP000887563">
    <property type="component" value="Unplaced"/>
</dbReference>
<dbReference type="PANTHER" id="PTHR45785">
    <property type="entry name" value="COMPLEMENT FACTOR H-RELATED"/>
    <property type="match status" value="1"/>
</dbReference>
<feature type="transmembrane region" description="Helical" evidence="5">
    <location>
        <begin position="101"/>
        <end position="121"/>
    </location>
</feature>
<evidence type="ECO:0000256" key="5">
    <source>
        <dbReference type="SAM" id="Phobius"/>
    </source>
</evidence>
<protein>
    <submittedName>
        <fullName evidence="8">Sushi domain-containing protein</fullName>
    </submittedName>
</protein>
<keyword evidence="7" id="KW-1185">Reference proteome</keyword>
<evidence type="ECO:0000256" key="4">
    <source>
        <dbReference type="PROSITE-ProRule" id="PRU00302"/>
    </source>
</evidence>
<dbReference type="WBParaSite" id="Minc3s03365g33626">
    <property type="protein sequence ID" value="Minc3s03365g33626"/>
    <property type="gene ID" value="Minc3s03365g33626"/>
</dbReference>
<dbReference type="InterPro" id="IPR000436">
    <property type="entry name" value="Sushi_SCR_CCP_dom"/>
</dbReference>
<name>A0A914N574_MELIC</name>
<keyword evidence="3 4" id="KW-1015">Disulfide bond</keyword>
<evidence type="ECO:0000256" key="1">
    <source>
        <dbReference type="ARBA" id="ARBA00022659"/>
    </source>
</evidence>
<dbReference type="GO" id="GO:0006956">
    <property type="term" value="P:complement activation"/>
    <property type="evidence" value="ECO:0007669"/>
    <property type="project" value="TreeGrafter"/>
</dbReference>